<reference evidence="2 3" key="1">
    <citation type="journal article" date="2011" name="J. Bacteriol.">
        <title>Genome sequence of Chthoniobacter flavus Ellin428, an aerobic heterotrophic soil bacterium.</title>
        <authorList>
            <person name="Kant R."/>
            <person name="van Passel M.W."/>
            <person name="Palva A."/>
            <person name="Lucas S."/>
            <person name="Lapidus A."/>
            <person name="Glavina Del Rio T."/>
            <person name="Dalin E."/>
            <person name="Tice H."/>
            <person name="Bruce D."/>
            <person name="Goodwin L."/>
            <person name="Pitluck S."/>
            <person name="Larimer F.W."/>
            <person name="Land M.L."/>
            <person name="Hauser L."/>
            <person name="Sangwan P."/>
            <person name="de Vos W.M."/>
            <person name="Janssen P.H."/>
            <person name="Smidt H."/>
        </authorList>
    </citation>
    <scope>NUCLEOTIDE SEQUENCE [LARGE SCALE GENOMIC DNA]</scope>
    <source>
        <strain evidence="2 3">Ellin428</strain>
    </source>
</reference>
<dbReference type="eggNOG" id="COG0613">
    <property type="taxonomic scope" value="Bacteria"/>
</dbReference>
<dbReference type="SUPFAM" id="SSF89550">
    <property type="entry name" value="PHP domain-like"/>
    <property type="match status" value="1"/>
</dbReference>
<comment type="caution">
    <text evidence="2">The sequence shown here is derived from an EMBL/GenBank/DDBJ whole genome shotgun (WGS) entry which is preliminary data.</text>
</comment>
<protein>
    <recommendedName>
        <fullName evidence="4">PHP domain protein</fullName>
    </recommendedName>
</protein>
<keyword evidence="1" id="KW-0732">Signal</keyword>
<sequence length="655" mass="70536" precursor="true">MSSLRSAFILLGTALFLSGPLAAAETRRVLDSHSHHLGLEGEREWKDLDGTTPEGRSLQITFDAHANAQPATLFIRQRDVKLKWAVLLNGRKLGALDLMEYPEVATIAVPPGVLHEGPNNLSILSPEMPDDVFIDEIALDTRAPDEARRDGTIHVRVIDQDSRAALPCRLTIADAHGALAPLSATPGQTVAARAGVAYTGDGQATIGLPAGDYTLYATRGPEYGVAEKKISVHAGSAEDIDLAIAREVATPHLAACDTHIHTFTYSKHGDASTEDRVLTLAGEGIELAIASDHNVYADYSDVARRLKVADAFTLVLGDEATTTVGHFIAFPIASTQAPLPDAKLTDWPALMQSIRSVPGVQVVILNHPRDTHNSFIPFALENFDAVSGDNLRGPDFTFDAVEVCNSGTLQSDFMRSFRDWFALLNHGYRVTAIGSSDSHDVSRFIVGQGRTYVTCDDTHPGHIDVDEACRNLKAGHAYVSLGLLARLTVNDRFEAGDLATSLGNEIKVNVSVLGPDWAQVDRVELYANGIQIREQVIATPKAPGEKARIEWRIPRPAHDTYLVAIASGPGVTAPYWAIPFPYQPTDRLRNPKVIGATNPVWLDVDGDGKFTSARGYAQAILNRASGDPAKVAESLKGYDAAVAAQVTALTAKRQP</sequence>
<dbReference type="InterPro" id="IPR016195">
    <property type="entry name" value="Pol/histidinol_Pase-like"/>
</dbReference>
<organism evidence="2 3">
    <name type="scientific">Chthoniobacter flavus Ellin428</name>
    <dbReference type="NCBI Taxonomy" id="497964"/>
    <lineage>
        <taxon>Bacteria</taxon>
        <taxon>Pseudomonadati</taxon>
        <taxon>Verrucomicrobiota</taxon>
        <taxon>Spartobacteria</taxon>
        <taxon>Chthoniobacterales</taxon>
        <taxon>Chthoniobacteraceae</taxon>
        <taxon>Chthoniobacter</taxon>
    </lineage>
</organism>
<name>B4CUR4_9BACT</name>
<evidence type="ECO:0000313" key="3">
    <source>
        <dbReference type="Proteomes" id="UP000005824"/>
    </source>
</evidence>
<dbReference type="RefSeq" id="WP_006977754.1">
    <property type="nucleotide sequence ID" value="NZ_ABVL01000001.1"/>
</dbReference>
<dbReference type="AlphaFoldDB" id="B4CUR4"/>
<evidence type="ECO:0000313" key="2">
    <source>
        <dbReference type="EMBL" id="EDY22302.1"/>
    </source>
</evidence>
<dbReference type="Proteomes" id="UP000005824">
    <property type="component" value="Unassembled WGS sequence"/>
</dbReference>
<evidence type="ECO:0008006" key="4">
    <source>
        <dbReference type="Google" id="ProtNLM"/>
    </source>
</evidence>
<keyword evidence="3" id="KW-1185">Reference proteome</keyword>
<feature type="signal peptide" evidence="1">
    <location>
        <begin position="1"/>
        <end position="23"/>
    </location>
</feature>
<evidence type="ECO:0000256" key="1">
    <source>
        <dbReference type="SAM" id="SignalP"/>
    </source>
</evidence>
<dbReference type="NCBIfam" id="NF038032">
    <property type="entry name" value="CehA_McbA_metalo"/>
    <property type="match status" value="1"/>
</dbReference>
<proteinExistence type="predicted"/>
<accession>B4CUR4</accession>
<dbReference type="InParanoid" id="B4CUR4"/>
<feature type="chain" id="PRO_5002800191" description="PHP domain protein" evidence="1">
    <location>
        <begin position="24"/>
        <end position="655"/>
    </location>
</feature>
<dbReference type="EMBL" id="ABVL01000001">
    <property type="protein sequence ID" value="EDY22302.1"/>
    <property type="molecule type" value="Genomic_DNA"/>
</dbReference>
<dbReference type="STRING" id="497964.CfE428DRAFT_0427"/>
<gene>
    <name evidence="2" type="ORF">CfE428DRAFT_0427</name>
</gene>
<dbReference type="Gene3D" id="3.20.20.140">
    <property type="entry name" value="Metal-dependent hydrolases"/>
    <property type="match status" value="1"/>
</dbReference>